<keyword evidence="2" id="KW-1185">Reference proteome</keyword>
<dbReference type="Proteomes" id="UP000597668">
    <property type="component" value="Unassembled WGS sequence"/>
</dbReference>
<sequence>MAGTVYGVKCTVYSLQCAEKAVAGQGSVTGLGVLAGESAAFLYTQMQMAHGVSALLCSRVIEFVMTGCSVGGRT</sequence>
<gene>
    <name evidence="1" type="ORF">H8K20_03545</name>
</gene>
<protein>
    <submittedName>
        <fullName evidence="1">Uncharacterized protein</fullName>
    </submittedName>
</protein>
<organism evidence="1 2">
    <name type="scientific">Neobittarella massiliensis</name>
    <name type="common">ex Bilen et al. 2018</name>
    <dbReference type="NCBI Taxonomy" id="2041842"/>
    <lineage>
        <taxon>Bacteria</taxon>
        <taxon>Bacillati</taxon>
        <taxon>Bacillota</taxon>
        <taxon>Clostridia</taxon>
        <taxon>Eubacteriales</taxon>
        <taxon>Oscillospiraceae</taxon>
        <taxon>Neobittarella (ex Bilen et al. 2018)</taxon>
    </lineage>
</organism>
<accession>A0A8J6IMG0</accession>
<dbReference type="RefSeq" id="WP_186487493.1">
    <property type="nucleotide sequence ID" value="NZ_JACOGI010000001.1"/>
</dbReference>
<evidence type="ECO:0000313" key="2">
    <source>
        <dbReference type="Proteomes" id="UP000597668"/>
    </source>
</evidence>
<name>A0A8J6IMG0_9FIRM</name>
<dbReference type="AlphaFoldDB" id="A0A8J6IMG0"/>
<reference evidence="1" key="1">
    <citation type="submission" date="2020-08" db="EMBL/GenBank/DDBJ databases">
        <authorList>
            <person name="Liu C."/>
            <person name="Sun Q."/>
        </authorList>
    </citation>
    <scope>NUCLEOTIDE SEQUENCE</scope>
    <source>
        <strain evidence="1">NSJ-65</strain>
    </source>
</reference>
<dbReference type="EMBL" id="JACOGI010000001">
    <property type="protein sequence ID" value="MBC3515472.1"/>
    <property type="molecule type" value="Genomic_DNA"/>
</dbReference>
<proteinExistence type="predicted"/>
<evidence type="ECO:0000313" key="1">
    <source>
        <dbReference type="EMBL" id="MBC3515472.1"/>
    </source>
</evidence>
<comment type="caution">
    <text evidence="1">The sequence shown here is derived from an EMBL/GenBank/DDBJ whole genome shotgun (WGS) entry which is preliminary data.</text>
</comment>